<evidence type="ECO:0000256" key="1">
    <source>
        <dbReference type="ARBA" id="ARBA00008668"/>
    </source>
</evidence>
<evidence type="ECO:0000313" key="4">
    <source>
        <dbReference type="Proteomes" id="UP000243459"/>
    </source>
</evidence>
<dbReference type="Gramene" id="ONK77121">
    <property type="protein sequence ID" value="ONK77121"/>
    <property type="gene ID" value="A4U43_C02F3310"/>
</dbReference>
<dbReference type="Proteomes" id="UP000243459">
    <property type="component" value="Chromosome 2"/>
</dbReference>
<name>A0A5P1FKC4_ASPOF</name>
<gene>
    <name evidence="3" type="ORF">A4U43_C02F3310</name>
</gene>
<dbReference type="GO" id="GO:0016788">
    <property type="term" value="F:hydrolase activity, acting on ester bonds"/>
    <property type="evidence" value="ECO:0007669"/>
    <property type="project" value="InterPro"/>
</dbReference>
<reference evidence="4" key="1">
    <citation type="journal article" date="2017" name="Nat. Commun.">
        <title>The asparagus genome sheds light on the origin and evolution of a young Y chromosome.</title>
        <authorList>
            <person name="Harkess A."/>
            <person name="Zhou J."/>
            <person name="Xu C."/>
            <person name="Bowers J.E."/>
            <person name="Van der Hulst R."/>
            <person name="Ayyampalayam S."/>
            <person name="Mercati F."/>
            <person name="Riccardi P."/>
            <person name="McKain M.R."/>
            <person name="Kakrana A."/>
            <person name="Tang H."/>
            <person name="Ray J."/>
            <person name="Groenendijk J."/>
            <person name="Arikit S."/>
            <person name="Mathioni S.M."/>
            <person name="Nakano M."/>
            <person name="Shan H."/>
            <person name="Telgmann-Rauber A."/>
            <person name="Kanno A."/>
            <person name="Yue Z."/>
            <person name="Chen H."/>
            <person name="Li W."/>
            <person name="Chen Y."/>
            <person name="Xu X."/>
            <person name="Zhang Y."/>
            <person name="Luo S."/>
            <person name="Chen H."/>
            <person name="Gao J."/>
            <person name="Mao Z."/>
            <person name="Pires J.C."/>
            <person name="Luo M."/>
            <person name="Kudrna D."/>
            <person name="Wing R.A."/>
            <person name="Meyers B.C."/>
            <person name="Yi K."/>
            <person name="Kong H."/>
            <person name="Lavrijsen P."/>
            <person name="Sunseri F."/>
            <person name="Falavigna A."/>
            <person name="Ye Y."/>
            <person name="Leebens-Mack J.H."/>
            <person name="Chen G."/>
        </authorList>
    </citation>
    <scope>NUCLEOTIDE SEQUENCE [LARGE SCALE GENOMIC DNA]</scope>
    <source>
        <strain evidence="4">cv. DH0086</strain>
    </source>
</reference>
<dbReference type="Pfam" id="PF00657">
    <property type="entry name" value="Lipase_GDSL"/>
    <property type="match status" value="1"/>
</dbReference>
<dbReference type="PANTHER" id="PTHR45642">
    <property type="entry name" value="GDSL ESTERASE/LIPASE EXL3"/>
    <property type="match status" value="1"/>
</dbReference>
<keyword evidence="2" id="KW-0732">Signal</keyword>
<evidence type="ECO:0000256" key="2">
    <source>
        <dbReference type="ARBA" id="ARBA00022729"/>
    </source>
</evidence>
<accession>A0A5P1FKC4</accession>
<sequence length="151" mass="16864">MQSVYSHGGRRFIVAGLPPIGCLPFQITASKNAIRRTCVDHQISDTIAYNSKLKKLLPQLQESLPGSKIAYLDITDNVLEIINNPKKYGFEEAKRGCCGSGLMEVGPLCNIMSPVCKNVSSFVFFDAIHPSERIYRFVTDHIMNNVIPQLY</sequence>
<dbReference type="InterPro" id="IPR050592">
    <property type="entry name" value="GDSL_lipolytic_enzyme"/>
</dbReference>
<comment type="similarity">
    <text evidence="1">Belongs to the 'GDSL' lipolytic enzyme family.</text>
</comment>
<organism evidence="3 4">
    <name type="scientific">Asparagus officinalis</name>
    <name type="common">Garden asparagus</name>
    <dbReference type="NCBI Taxonomy" id="4686"/>
    <lineage>
        <taxon>Eukaryota</taxon>
        <taxon>Viridiplantae</taxon>
        <taxon>Streptophyta</taxon>
        <taxon>Embryophyta</taxon>
        <taxon>Tracheophyta</taxon>
        <taxon>Spermatophyta</taxon>
        <taxon>Magnoliopsida</taxon>
        <taxon>Liliopsida</taxon>
        <taxon>Asparagales</taxon>
        <taxon>Asparagaceae</taxon>
        <taxon>Asparagoideae</taxon>
        <taxon>Asparagus</taxon>
    </lineage>
</organism>
<dbReference type="OMA" id="RDCADDY"/>
<proteinExistence type="inferred from homology"/>
<dbReference type="EMBL" id="CM007382">
    <property type="protein sequence ID" value="ONK77121.1"/>
    <property type="molecule type" value="Genomic_DNA"/>
</dbReference>
<dbReference type="InterPro" id="IPR036514">
    <property type="entry name" value="SGNH_hydro_sf"/>
</dbReference>
<dbReference type="PANTHER" id="PTHR45642:SF139">
    <property type="entry name" value="SGNH HYDROLASE-TYPE ESTERASE DOMAIN-CONTAINING PROTEIN"/>
    <property type="match status" value="1"/>
</dbReference>
<keyword evidence="4" id="KW-1185">Reference proteome</keyword>
<dbReference type="Gene3D" id="3.40.50.1110">
    <property type="entry name" value="SGNH hydrolase"/>
    <property type="match status" value="1"/>
</dbReference>
<evidence type="ECO:0000313" key="3">
    <source>
        <dbReference type="EMBL" id="ONK77121.1"/>
    </source>
</evidence>
<dbReference type="AlphaFoldDB" id="A0A5P1FKC4"/>
<protein>
    <submittedName>
        <fullName evidence="3">Uncharacterized protein</fullName>
    </submittedName>
</protein>
<dbReference type="InterPro" id="IPR001087">
    <property type="entry name" value="GDSL"/>
</dbReference>